<accession>A0ACB0IR48</accession>
<keyword evidence="2" id="KW-1185">Reference proteome</keyword>
<proteinExistence type="predicted"/>
<sequence>MNTQGFGTNILILDGKNWDRWSAVMKSLFGAQECLEVVVNGYDELGANPTNDQRNTYKENKKKDCKALFYIQQNCDAQHFEKISKSTKSKEAWDILEGYHDGGTKVKKVKLQAFRRQYESMVMEEDQKVSDFFSKLLALVHQMQNCGETVTDEMVVEKVLRSLTPNFDNVVIAIEYVKDTATMKIEELQSALEAHEIKVLSRGSEKKEQQALQAQTNKKEDNGKNYKKKGKDKPKWLKDQSSKTDDKAESSKGGGFAKGKNKKKNFDKSKVKCYNCEKPGHFADECWYKKDQQEANVAEESDVKSVLMMATIGDECEKNEEWFLDSGCSNHMTPHREWLTNFDASKKSSIKLADGRKLAAEGIGNIVIKSKKGGKVIISEVLFVPSMNCNLLSLGQLVQKGFSVSMEDNALKLFDKMKNLILMCSLSNNRTYKCRISSVDMMCMSTTVIDEVEALWHKRYGHLNYRSLSDLNSKELVYGLPKFKTKKSICEICVKSKHSRKPFVAEMPKRASGVLQVIHSDICGPFEAASLGGSKYFITFVDEYSRMIWLYTLKLKSEALEVFKKFKVLIEKESEKSIKILRTDGGREYTSREFENFCTNQGITHEVTAPYTPQHNGLAERRNRTLLDMARSMIKQKNLPHMFWGEAVLTAAYILNKCPTKKLKVVPEEAWCGRKPSVKHLKVFGSLCYKHVPDARRTKLEDKSEIMILIGYHPTGAYKLYNPVTQKVHISRDVIVNEEEKWKWEKEPVYNSEVQSTFIYPSSSDESDGDDEGEPAAETIQNQGTDSDGNMNLSSDDDDRIHIIARTQRTKRVPARLNDCEVTQDNAVNDEGDLIHFALLADSEPLNYRDALKSNVWKRAMEEELKSIEKNQTWKLVDLPDKKKKIDVKWVFKVKLNPDGTVSKHKARLVARGFLQKHGIDYNEVFAPVARIETVRLVVALACKNKWSLYHLDVKSAFLNGPLDEEVYVSQPPGFEIKGKESMVYKLYKALYGLKQAPRAWNKRIDDFLIQIGFKKCAAEFGVYVHCPKDEDIVIICLYVDDLLITGSRIAEIAKVKDKLKSEFEMSDLGELSFFLGMEFMRRGDGIVMHQQKYIGELLEKFEMESCNPLSNPSETNTKINECSDEEKVDPTVFRQIVGSLRYVCNSRPDICYAVSVISRFMHDPRKSHMIAAKRILRYLKGTLEIGLLFHIGTNSAGSTLIGYSDSDWCGDITDRRSTSGYVFKFNNAAISWCTKKQAVTALSSCEAEYIAGTFAACQAIWLNSVMIEIKCEPVKPLILRIDNKSAISLAKNPISHGRSKHIATRFHFIREQVTNGMIEVQYFPTEVQLADGFTKAVKLDRFEFLRRSLGLVVCNSSMN</sequence>
<gene>
    <name evidence="1" type="ORF">MILVUS5_LOCUS5771</name>
</gene>
<comment type="caution">
    <text evidence="1">The sequence shown here is derived from an EMBL/GenBank/DDBJ whole genome shotgun (WGS) entry which is preliminary data.</text>
</comment>
<name>A0ACB0IR48_TRIPR</name>
<evidence type="ECO:0000313" key="1">
    <source>
        <dbReference type="EMBL" id="CAJ2634994.1"/>
    </source>
</evidence>
<reference evidence="1" key="1">
    <citation type="submission" date="2023-10" db="EMBL/GenBank/DDBJ databases">
        <authorList>
            <person name="Rodriguez Cubillos JULIANA M."/>
            <person name="De Vega J."/>
        </authorList>
    </citation>
    <scope>NUCLEOTIDE SEQUENCE</scope>
</reference>
<dbReference type="EMBL" id="CASHSV030000002">
    <property type="protein sequence ID" value="CAJ2634994.1"/>
    <property type="molecule type" value="Genomic_DNA"/>
</dbReference>
<dbReference type="Proteomes" id="UP001177021">
    <property type="component" value="Unassembled WGS sequence"/>
</dbReference>
<organism evidence="1 2">
    <name type="scientific">Trifolium pratense</name>
    <name type="common">Red clover</name>
    <dbReference type="NCBI Taxonomy" id="57577"/>
    <lineage>
        <taxon>Eukaryota</taxon>
        <taxon>Viridiplantae</taxon>
        <taxon>Streptophyta</taxon>
        <taxon>Embryophyta</taxon>
        <taxon>Tracheophyta</taxon>
        <taxon>Spermatophyta</taxon>
        <taxon>Magnoliopsida</taxon>
        <taxon>eudicotyledons</taxon>
        <taxon>Gunneridae</taxon>
        <taxon>Pentapetalae</taxon>
        <taxon>rosids</taxon>
        <taxon>fabids</taxon>
        <taxon>Fabales</taxon>
        <taxon>Fabaceae</taxon>
        <taxon>Papilionoideae</taxon>
        <taxon>50 kb inversion clade</taxon>
        <taxon>NPAAA clade</taxon>
        <taxon>Hologalegina</taxon>
        <taxon>IRL clade</taxon>
        <taxon>Trifolieae</taxon>
        <taxon>Trifolium</taxon>
    </lineage>
</organism>
<evidence type="ECO:0000313" key="2">
    <source>
        <dbReference type="Proteomes" id="UP001177021"/>
    </source>
</evidence>
<protein>
    <submittedName>
        <fullName evidence="1">Uncharacterized protein</fullName>
    </submittedName>
</protein>